<dbReference type="SFLD" id="SFLDG01212">
    <property type="entry name" value="Phytoene_synthase_like"/>
    <property type="match status" value="1"/>
</dbReference>
<dbReference type="SUPFAM" id="SSF48576">
    <property type="entry name" value="Terpenoid synthases"/>
    <property type="match status" value="1"/>
</dbReference>
<comment type="pathway">
    <text evidence="1">Carotenoid biosynthesis; phytoene biosynthesis.</text>
</comment>
<dbReference type="GO" id="GO:0016117">
    <property type="term" value="P:carotenoid biosynthetic process"/>
    <property type="evidence" value="ECO:0007669"/>
    <property type="project" value="UniProtKB-ARBA"/>
</dbReference>
<dbReference type="UniPathway" id="UPA00799"/>
<dbReference type="GO" id="GO:0051996">
    <property type="term" value="F:squalene synthase [NAD(P)H] activity"/>
    <property type="evidence" value="ECO:0007669"/>
    <property type="project" value="InterPro"/>
</dbReference>
<dbReference type="CDD" id="cd00683">
    <property type="entry name" value="Trans_IPPS_HH"/>
    <property type="match status" value="1"/>
</dbReference>
<dbReference type="Gene3D" id="1.10.600.10">
    <property type="entry name" value="Farnesyl Diphosphate Synthase"/>
    <property type="match status" value="1"/>
</dbReference>
<dbReference type="SFLD" id="SFLDS00005">
    <property type="entry name" value="Isoprenoid_Synthase_Type_I"/>
    <property type="match status" value="1"/>
</dbReference>
<dbReference type="InterPro" id="IPR044843">
    <property type="entry name" value="Trans_IPPS_bact-type"/>
</dbReference>
<dbReference type="Pfam" id="PF00494">
    <property type="entry name" value="SQS_PSY"/>
    <property type="match status" value="1"/>
</dbReference>
<keyword evidence="2" id="KW-0808">Transferase</keyword>
<evidence type="ECO:0000313" key="4">
    <source>
        <dbReference type="Proteomes" id="UP000218598"/>
    </source>
</evidence>
<dbReference type="Proteomes" id="UP000218598">
    <property type="component" value="Unassembled WGS sequence"/>
</dbReference>
<evidence type="ECO:0000256" key="2">
    <source>
        <dbReference type="ARBA" id="ARBA00022679"/>
    </source>
</evidence>
<evidence type="ECO:0000313" key="3">
    <source>
        <dbReference type="EMBL" id="PCC40623.1"/>
    </source>
</evidence>
<reference evidence="3 4" key="1">
    <citation type="journal article" date="2017" name="Elife">
        <title>Extensive horizontal gene transfer in cheese-associated bacteria.</title>
        <authorList>
            <person name="Bonham K.S."/>
            <person name="Wolfe B.E."/>
            <person name="Dutton R.J."/>
        </authorList>
    </citation>
    <scope>NUCLEOTIDE SEQUENCE [LARGE SCALE GENOMIC DNA]</scope>
    <source>
        <strain evidence="3 4">341_9</strain>
    </source>
</reference>
<dbReference type="InterPro" id="IPR008949">
    <property type="entry name" value="Isoprenoid_synthase_dom_sf"/>
</dbReference>
<dbReference type="PANTHER" id="PTHR31480">
    <property type="entry name" value="BIFUNCTIONAL LYCOPENE CYCLASE/PHYTOENE SYNTHASE"/>
    <property type="match status" value="1"/>
</dbReference>
<dbReference type="EMBL" id="NRGR01000005">
    <property type="protein sequence ID" value="PCC40623.1"/>
    <property type="molecule type" value="Genomic_DNA"/>
</dbReference>
<dbReference type="InterPro" id="IPR019845">
    <property type="entry name" value="Squalene/phytoene_synthase_CS"/>
</dbReference>
<protein>
    <submittedName>
        <fullName evidence="3">Phytoene synthase</fullName>
    </submittedName>
</protein>
<dbReference type="AlphaFoldDB" id="A0A2A3YMX2"/>
<dbReference type="SFLD" id="SFLDG01018">
    <property type="entry name" value="Squalene/Phytoene_Synthase_Lik"/>
    <property type="match status" value="1"/>
</dbReference>
<keyword evidence="4" id="KW-1185">Reference proteome</keyword>
<dbReference type="InterPro" id="IPR033904">
    <property type="entry name" value="Trans_IPPS_HH"/>
</dbReference>
<dbReference type="PROSITE" id="PS01045">
    <property type="entry name" value="SQUALEN_PHYTOEN_SYN_2"/>
    <property type="match status" value="1"/>
</dbReference>
<accession>A0A2A3YMX2</accession>
<comment type="caution">
    <text evidence="3">The sequence shown here is derived from an EMBL/GenBank/DDBJ whole genome shotgun (WGS) entry which is preliminary data.</text>
</comment>
<gene>
    <name evidence="3" type="ORF">CIK66_02280</name>
</gene>
<dbReference type="GO" id="GO:0004311">
    <property type="term" value="F:geranylgeranyl diphosphate synthase activity"/>
    <property type="evidence" value="ECO:0007669"/>
    <property type="project" value="InterPro"/>
</dbReference>
<evidence type="ECO:0000256" key="1">
    <source>
        <dbReference type="ARBA" id="ARBA00004684"/>
    </source>
</evidence>
<proteinExistence type="predicted"/>
<dbReference type="InterPro" id="IPR002060">
    <property type="entry name" value="Squ/phyt_synthse"/>
</dbReference>
<organism evidence="3 4">
    <name type="scientific">Brachybacterium alimentarium</name>
    <dbReference type="NCBI Taxonomy" id="47845"/>
    <lineage>
        <taxon>Bacteria</taxon>
        <taxon>Bacillati</taxon>
        <taxon>Actinomycetota</taxon>
        <taxon>Actinomycetes</taxon>
        <taxon>Micrococcales</taxon>
        <taxon>Dermabacteraceae</taxon>
        <taxon>Brachybacterium</taxon>
    </lineage>
</organism>
<dbReference type="RefSeq" id="WP_096196391.1">
    <property type="nucleotide sequence ID" value="NZ_BAAAIQ010000021.1"/>
</dbReference>
<sequence length="287" mass="31461">MILRGTATDDARYDHVAQASARTVIAGYSTSFGWAARLLAEPVRTHVRSIYALVRVADETVDDPDPQLSRAVRTQMLDDLAAETGRAVQRGRSTNLVVQAFAITARRHGIGADLIDPFFASMRADLTVAEHDQASLDEYVHGSAEVVGLMCLRVFVAGDETAYAQLRAPAQCLGSAFQKVNFLRDLAEDHDQLGRTYFPGLDPSDFSDAHRDQLLDDIDAELRRAATAIPHLPADSRRAVAAAHGLYSALSRRLRATPAAQIRRTRVRVPDREKARILAGVLLGRRP</sequence>
<dbReference type="OrthoDB" id="9807580at2"/>
<name>A0A2A3YMX2_9MICO</name>